<sequence>MTKEAEDEGVDVFVKGDNDDNADTRSTKRSGSSTISYNNLASNSNVSVSELQDGQHDSAQSLQPGPAVASLQQLDLTNDHLPKHLRRRGATRNTHRKRPRITTPIGLATTASTVSAVLESADLEAAQSRALATAPDQERELRNIDLEIVDNRSTDDLNDGDYADESDDAGSKIGGRPRFRKRVRQTKDKKDNDVVALFTYSLNVLYQATVATSSGSMQESEEIPIHGPLCVRL</sequence>
<proteinExistence type="predicted"/>
<accession>A0A8H4RN80</accession>
<feature type="compositionally biased region" description="Acidic residues" evidence="1">
    <location>
        <begin position="156"/>
        <end position="168"/>
    </location>
</feature>
<feature type="region of interest" description="Disordered" evidence="1">
    <location>
        <begin position="77"/>
        <end position="104"/>
    </location>
</feature>
<feature type="compositionally biased region" description="Basic residues" evidence="1">
    <location>
        <begin position="83"/>
        <end position="100"/>
    </location>
</feature>
<dbReference type="EMBL" id="JAAMPI010000292">
    <property type="protein sequence ID" value="KAF4633077.1"/>
    <property type="molecule type" value="Genomic_DNA"/>
</dbReference>
<gene>
    <name evidence="2" type="ORF">G7Y89_g5046</name>
</gene>
<organism evidence="2 3">
    <name type="scientific">Cudoniella acicularis</name>
    <dbReference type="NCBI Taxonomy" id="354080"/>
    <lineage>
        <taxon>Eukaryota</taxon>
        <taxon>Fungi</taxon>
        <taxon>Dikarya</taxon>
        <taxon>Ascomycota</taxon>
        <taxon>Pezizomycotina</taxon>
        <taxon>Leotiomycetes</taxon>
        <taxon>Helotiales</taxon>
        <taxon>Tricladiaceae</taxon>
        <taxon>Cudoniella</taxon>
    </lineage>
</organism>
<feature type="compositionally biased region" description="Acidic residues" evidence="1">
    <location>
        <begin position="1"/>
        <end position="10"/>
    </location>
</feature>
<feature type="region of interest" description="Disordered" evidence="1">
    <location>
        <begin position="152"/>
        <end position="175"/>
    </location>
</feature>
<protein>
    <submittedName>
        <fullName evidence="2">Uncharacterized protein</fullName>
    </submittedName>
</protein>
<evidence type="ECO:0000313" key="3">
    <source>
        <dbReference type="Proteomes" id="UP000566819"/>
    </source>
</evidence>
<dbReference type="Proteomes" id="UP000566819">
    <property type="component" value="Unassembled WGS sequence"/>
</dbReference>
<reference evidence="2 3" key="1">
    <citation type="submission" date="2020-03" db="EMBL/GenBank/DDBJ databases">
        <title>Draft Genome Sequence of Cudoniella acicularis.</title>
        <authorList>
            <person name="Buettner E."/>
            <person name="Kellner H."/>
        </authorList>
    </citation>
    <scope>NUCLEOTIDE SEQUENCE [LARGE SCALE GENOMIC DNA]</scope>
    <source>
        <strain evidence="2 3">DSM 108380</strain>
    </source>
</reference>
<evidence type="ECO:0000313" key="2">
    <source>
        <dbReference type="EMBL" id="KAF4633077.1"/>
    </source>
</evidence>
<feature type="region of interest" description="Disordered" evidence="1">
    <location>
        <begin position="1"/>
        <end position="41"/>
    </location>
</feature>
<keyword evidence="3" id="KW-1185">Reference proteome</keyword>
<dbReference type="AlphaFoldDB" id="A0A8H4RN80"/>
<evidence type="ECO:0000256" key="1">
    <source>
        <dbReference type="SAM" id="MobiDB-lite"/>
    </source>
</evidence>
<feature type="compositionally biased region" description="Basic and acidic residues" evidence="1">
    <location>
        <begin position="14"/>
        <end position="26"/>
    </location>
</feature>
<comment type="caution">
    <text evidence="2">The sequence shown here is derived from an EMBL/GenBank/DDBJ whole genome shotgun (WGS) entry which is preliminary data.</text>
</comment>
<name>A0A8H4RN80_9HELO</name>